<dbReference type="CDD" id="cd03134">
    <property type="entry name" value="GATase1_PfpI_like"/>
    <property type="match status" value="1"/>
</dbReference>
<dbReference type="PROSITE" id="PS51276">
    <property type="entry name" value="PEPTIDASE_C56_PFPI"/>
    <property type="match status" value="1"/>
</dbReference>
<dbReference type="GO" id="GO:0008233">
    <property type="term" value="F:peptidase activity"/>
    <property type="evidence" value="ECO:0007669"/>
    <property type="project" value="UniProtKB-KW"/>
</dbReference>
<keyword evidence="3" id="KW-0378">Hydrolase</keyword>
<dbReference type="InterPro" id="IPR029062">
    <property type="entry name" value="Class_I_gatase-like"/>
</dbReference>
<protein>
    <submittedName>
        <fullName evidence="3">DJ-1/PfpI/YhbO family deglycase/protease</fullName>
    </submittedName>
</protein>
<dbReference type="Gene3D" id="3.40.50.880">
    <property type="match status" value="1"/>
</dbReference>
<name>A0A845AJU1_9SPHN</name>
<dbReference type="Pfam" id="PF01965">
    <property type="entry name" value="DJ-1_PfpI"/>
    <property type="match status" value="1"/>
</dbReference>
<dbReference type="PANTHER" id="PTHR42733">
    <property type="entry name" value="DJ-1 PROTEIN"/>
    <property type="match status" value="1"/>
</dbReference>
<dbReference type="NCBIfam" id="TIGR01382">
    <property type="entry name" value="PfpI"/>
    <property type="match status" value="1"/>
</dbReference>
<feature type="domain" description="DJ-1/PfpI" evidence="2">
    <location>
        <begin position="3"/>
        <end position="171"/>
    </location>
</feature>
<evidence type="ECO:0000313" key="4">
    <source>
        <dbReference type="Proteomes" id="UP000439780"/>
    </source>
</evidence>
<comment type="similarity">
    <text evidence="1">Belongs to the peptidase C56 family.</text>
</comment>
<keyword evidence="4" id="KW-1185">Reference proteome</keyword>
<comment type="caution">
    <text evidence="3">The sequence shown here is derived from an EMBL/GenBank/DDBJ whole genome shotgun (WGS) entry which is preliminary data.</text>
</comment>
<sequence length="185" mass="20152">MSKRVMILATDGFEQSELMKPKENMEKAGIETTVVSLESGEIKGWDQKDWGKSVKVDKTVDEIDDISEYDALQLPGGQMNPDILRMNEKAVGIVRKFADAGKPIAAICHAPWLLAEADLVRGKTVTSWPSIRTDLKNAGANVVDQKVAEDGNLITSRNPDDIPAFSRALISKLGVSVKEGELESA</sequence>
<organism evidence="3 4">
    <name type="scientific">Qipengyuania algicida</name>
    <dbReference type="NCBI Taxonomy" id="1836209"/>
    <lineage>
        <taxon>Bacteria</taxon>
        <taxon>Pseudomonadati</taxon>
        <taxon>Pseudomonadota</taxon>
        <taxon>Alphaproteobacteria</taxon>
        <taxon>Sphingomonadales</taxon>
        <taxon>Erythrobacteraceae</taxon>
        <taxon>Qipengyuania</taxon>
    </lineage>
</organism>
<dbReference type="OrthoDB" id="9792284at2"/>
<gene>
    <name evidence="3" type="ORF">GRI58_10095</name>
</gene>
<dbReference type="SUPFAM" id="SSF52317">
    <property type="entry name" value="Class I glutamine amidotransferase-like"/>
    <property type="match status" value="1"/>
</dbReference>
<dbReference type="InterPro" id="IPR006286">
    <property type="entry name" value="C56_PfpI-like"/>
</dbReference>
<dbReference type="PANTHER" id="PTHR42733:SF12">
    <property type="entry name" value="PROTEINASE"/>
    <property type="match status" value="1"/>
</dbReference>
<dbReference type="GO" id="GO:0006508">
    <property type="term" value="P:proteolysis"/>
    <property type="evidence" value="ECO:0007669"/>
    <property type="project" value="UniProtKB-KW"/>
</dbReference>
<proteinExistence type="inferred from homology"/>
<dbReference type="EMBL" id="WTYA01000007">
    <property type="protein sequence ID" value="MXP29171.1"/>
    <property type="molecule type" value="Genomic_DNA"/>
</dbReference>
<keyword evidence="3" id="KW-0645">Protease</keyword>
<evidence type="ECO:0000313" key="3">
    <source>
        <dbReference type="EMBL" id="MXP29171.1"/>
    </source>
</evidence>
<evidence type="ECO:0000256" key="1">
    <source>
        <dbReference type="ARBA" id="ARBA00008542"/>
    </source>
</evidence>
<dbReference type="RefSeq" id="WP_160753468.1">
    <property type="nucleotide sequence ID" value="NZ_WTYA01000007.1"/>
</dbReference>
<accession>A0A845AJU1</accession>
<dbReference type="InterPro" id="IPR002818">
    <property type="entry name" value="DJ-1/PfpI"/>
</dbReference>
<dbReference type="Proteomes" id="UP000439780">
    <property type="component" value="Unassembled WGS sequence"/>
</dbReference>
<evidence type="ECO:0000259" key="2">
    <source>
        <dbReference type="Pfam" id="PF01965"/>
    </source>
</evidence>
<reference evidence="3 4" key="1">
    <citation type="submission" date="2019-12" db="EMBL/GenBank/DDBJ databases">
        <title>Genomic-based taxomic classification of the family Erythrobacteraceae.</title>
        <authorList>
            <person name="Xu L."/>
        </authorList>
    </citation>
    <scope>NUCLEOTIDE SEQUENCE [LARGE SCALE GENOMIC DNA]</scope>
    <source>
        <strain evidence="3 4">KEMB 9005-328</strain>
    </source>
</reference>
<dbReference type="AlphaFoldDB" id="A0A845AJU1"/>